<evidence type="ECO:0000313" key="1">
    <source>
        <dbReference type="EMBL" id="EJW98292.1"/>
    </source>
</evidence>
<protein>
    <submittedName>
        <fullName evidence="1">Uncharacterized protein</fullName>
    </submittedName>
</protein>
<accession>J9G946</accession>
<comment type="caution">
    <text evidence="1">The sequence shown here is derived from an EMBL/GenBank/DDBJ whole genome shotgun (WGS) entry which is preliminary data.</text>
</comment>
<dbReference type="EMBL" id="AMCI01004332">
    <property type="protein sequence ID" value="EJW98292.1"/>
    <property type="molecule type" value="Genomic_DNA"/>
</dbReference>
<organism evidence="1">
    <name type="scientific">gut metagenome</name>
    <dbReference type="NCBI Taxonomy" id="749906"/>
    <lineage>
        <taxon>unclassified sequences</taxon>
        <taxon>metagenomes</taxon>
        <taxon>organismal metagenomes</taxon>
    </lineage>
</organism>
<dbReference type="AlphaFoldDB" id="J9G946"/>
<reference evidence="1" key="1">
    <citation type="journal article" date="2012" name="PLoS ONE">
        <title>Gene sets for utilization of primary and secondary nutrition supplies in the distal gut of endangered iberian lynx.</title>
        <authorList>
            <person name="Alcaide M."/>
            <person name="Messina E."/>
            <person name="Richter M."/>
            <person name="Bargiela R."/>
            <person name="Peplies J."/>
            <person name="Huws S.A."/>
            <person name="Newbold C.J."/>
            <person name="Golyshin P.N."/>
            <person name="Simon M.A."/>
            <person name="Lopez G."/>
            <person name="Yakimov M.M."/>
            <person name="Ferrer M."/>
        </authorList>
    </citation>
    <scope>NUCLEOTIDE SEQUENCE</scope>
</reference>
<sequence>MFKIYSFCSNNRALSIFSKSRPPSIAPLNTCVAMLILRASANCEVIVV</sequence>
<proteinExistence type="predicted"/>
<name>J9G946_9ZZZZ</name>
<gene>
    <name evidence="1" type="ORF">EVA_13600</name>
</gene>